<organism evidence="3 4">
    <name type="scientific">Frankliniella fusca</name>
    <dbReference type="NCBI Taxonomy" id="407009"/>
    <lineage>
        <taxon>Eukaryota</taxon>
        <taxon>Metazoa</taxon>
        <taxon>Ecdysozoa</taxon>
        <taxon>Arthropoda</taxon>
        <taxon>Hexapoda</taxon>
        <taxon>Insecta</taxon>
        <taxon>Pterygota</taxon>
        <taxon>Neoptera</taxon>
        <taxon>Paraneoptera</taxon>
        <taxon>Thysanoptera</taxon>
        <taxon>Terebrantia</taxon>
        <taxon>Thripoidea</taxon>
        <taxon>Thripidae</taxon>
        <taxon>Frankliniella</taxon>
    </lineage>
</organism>
<feature type="domain" description="Endonuclease/exonuclease/phosphatase" evidence="2">
    <location>
        <begin position="440"/>
        <end position="633"/>
    </location>
</feature>
<dbReference type="GO" id="GO:0003676">
    <property type="term" value="F:nucleic acid binding"/>
    <property type="evidence" value="ECO:0007669"/>
    <property type="project" value="InterPro"/>
</dbReference>
<name>A0AAE1GTW6_9NEOP</name>
<dbReference type="AlphaFoldDB" id="A0AAE1GTW6"/>
<evidence type="ECO:0000313" key="3">
    <source>
        <dbReference type="EMBL" id="KAK3909280.1"/>
    </source>
</evidence>
<protein>
    <submittedName>
        <fullName evidence="3">Transposon TX1 uncharacterized 149 kDa protein</fullName>
    </submittedName>
</protein>
<proteinExistence type="predicted"/>
<gene>
    <name evidence="3" type="ORF">KUF71_019335</name>
</gene>
<feature type="compositionally biased region" description="Basic and acidic residues" evidence="1">
    <location>
        <begin position="234"/>
        <end position="245"/>
    </location>
</feature>
<feature type="region of interest" description="Disordered" evidence="1">
    <location>
        <begin position="223"/>
        <end position="288"/>
    </location>
</feature>
<evidence type="ECO:0000313" key="4">
    <source>
        <dbReference type="Proteomes" id="UP001219518"/>
    </source>
</evidence>
<dbReference type="SUPFAM" id="SSF56219">
    <property type="entry name" value="DNase I-like"/>
    <property type="match status" value="1"/>
</dbReference>
<dbReference type="InterPro" id="IPR035979">
    <property type="entry name" value="RBD_domain_sf"/>
</dbReference>
<dbReference type="PANTHER" id="PTHR46486:SF1">
    <property type="entry name" value="CCHC-TYPE DOMAIN-CONTAINING PROTEIN"/>
    <property type="match status" value="1"/>
</dbReference>
<dbReference type="Proteomes" id="UP001219518">
    <property type="component" value="Unassembled WGS sequence"/>
</dbReference>
<accession>A0AAE1GTW6</accession>
<dbReference type="SUPFAM" id="SSF54928">
    <property type="entry name" value="RNA-binding domain, RBD"/>
    <property type="match status" value="1"/>
</dbReference>
<feature type="region of interest" description="Disordered" evidence="1">
    <location>
        <begin position="332"/>
        <end position="355"/>
    </location>
</feature>
<comment type="caution">
    <text evidence="3">The sequence shown here is derived from an EMBL/GenBank/DDBJ whole genome shotgun (WGS) entry which is preliminary data.</text>
</comment>
<dbReference type="GO" id="GO:0003824">
    <property type="term" value="F:catalytic activity"/>
    <property type="evidence" value="ECO:0007669"/>
    <property type="project" value="InterPro"/>
</dbReference>
<dbReference type="InterPro" id="IPR036691">
    <property type="entry name" value="Endo/exonu/phosph_ase_sf"/>
</dbReference>
<evidence type="ECO:0000256" key="1">
    <source>
        <dbReference type="SAM" id="MobiDB-lite"/>
    </source>
</evidence>
<feature type="region of interest" description="Disordered" evidence="1">
    <location>
        <begin position="375"/>
        <end position="424"/>
    </location>
</feature>
<feature type="compositionally biased region" description="Basic and acidic residues" evidence="1">
    <location>
        <begin position="261"/>
        <end position="288"/>
    </location>
</feature>
<dbReference type="InterPro" id="IPR005135">
    <property type="entry name" value="Endo/exonuclease/phosphatase"/>
</dbReference>
<reference evidence="3" key="1">
    <citation type="submission" date="2021-07" db="EMBL/GenBank/DDBJ databases">
        <authorList>
            <person name="Catto M.A."/>
            <person name="Jacobson A."/>
            <person name="Kennedy G."/>
            <person name="Labadie P."/>
            <person name="Hunt B.G."/>
            <person name="Srinivasan R."/>
        </authorList>
    </citation>
    <scope>NUCLEOTIDE SEQUENCE</scope>
    <source>
        <strain evidence="3">PL_HMW_Pooled</strain>
        <tissue evidence="3">Head</tissue>
    </source>
</reference>
<dbReference type="Gene3D" id="3.60.10.10">
    <property type="entry name" value="Endonuclease/exonuclease/phosphatase"/>
    <property type="match status" value="1"/>
</dbReference>
<dbReference type="EMBL" id="JAHWGI010000088">
    <property type="protein sequence ID" value="KAK3909280.1"/>
    <property type="molecule type" value="Genomic_DNA"/>
</dbReference>
<keyword evidence="4" id="KW-1185">Reference proteome</keyword>
<reference evidence="3" key="2">
    <citation type="journal article" date="2023" name="BMC Genomics">
        <title>Pest status, molecular evolution, and epigenetic factors derived from the genome assembly of Frankliniella fusca, a thysanopteran phytovirus vector.</title>
        <authorList>
            <person name="Catto M.A."/>
            <person name="Labadie P.E."/>
            <person name="Jacobson A.L."/>
            <person name="Kennedy G.G."/>
            <person name="Srinivasan R."/>
            <person name="Hunt B.G."/>
        </authorList>
    </citation>
    <scope>NUCLEOTIDE SEQUENCE</scope>
    <source>
        <strain evidence="3">PL_HMW_Pooled</strain>
    </source>
</reference>
<feature type="compositionally biased region" description="Acidic residues" evidence="1">
    <location>
        <begin position="246"/>
        <end position="260"/>
    </location>
</feature>
<evidence type="ECO:0000259" key="2">
    <source>
        <dbReference type="Pfam" id="PF03372"/>
    </source>
</evidence>
<sequence>MVARKDTVTLAFEREAKKPLNGELARWMKEELGVSVCDLVSVEHEFGARRVHFKLKDGAKVEELVMEDGGERLFVYEDGSKRKVTLSCAGMGLRYVRVRNLPLEAGEEELKKILSEYGRVLECVREQYGPKSVFPGVLTGVRVARMQLRRHVPNYLRVANCEVYVEYVGQPRTCQRCGSTGHLRAACTRGNTYAARLAAAKGQQTPLFAPAVGFFGETEGQGVSEAEGLGVRGKGGEEQREKSEEIGEEQEEEEEKTGEDEERRGEEGEKREEERERTVVEPEGKDFEENCLIMRKEIEKWSESHSVSAEQTADSKSGADDIVLLSAGSSAGGVSATESLAARSSANTPAAGAAEPVSKKVNCFMNAAGLQDAFEVPLPPTPTAADRTHPLDPAPAPAVTRSSSKRKITARPGPSAPPTTKQKLATDVRKIVKQIQGNASAKKDALQEAAKKSDIVLLQEVAVASFGLRGFAEHVNVGPRGRGTAILVKDHLQSSLLLALPCGRGIAVKVGNTTYISVYAPAGSRGREERAEYFSRDIAPLLAVAGDDLVLAGDFNCVLRGQDTTGTTWRSPELAALVKDLLLVDAWTAVRHDPGHTFFTNTMSARLDRAYVTPRLARQLRGAEVRAVAFSDHAALTISLAQDAGPAPPRRPPRPWSFDARALKDPDFLPDLAEEWQRVVAGRRQDEGVTEWWLRTAKPAVRRVASRVTRQLRGETRSKLTFLNSLLSEQCAAATRTAQLAADIRETKREILAVHAEMLTGVRDRAQLQDALCDEPLSAIHVGQAARRARQQCVDRLEDASGRTLQDPGDIQDEFYNFYQNKFQQVESAESPPARILEVLEKAVGDSLGEAGRKLDRYYILCDPVSTGS</sequence>
<dbReference type="PANTHER" id="PTHR46486">
    <property type="entry name" value="CCHC-TYPE DOMAIN-CONTAINING PROTEIN"/>
    <property type="match status" value="1"/>
</dbReference>
<dbReference type="Pfam" id="PF03372">
    <property type="entry name" value="Exo_endo_phos"/>
    <property type="match status" value="1"/>
</dbReference>